<name>A0AAE0E2E2_9ROSI</name>
<protein>
    <recommendedName>
        <fullName evidence="1">Retrotransposon Copia-like N-terminal domain-containing protein</fullName>
    </recommendedName>
</protein>
<dbReference type="Pfam" id="PF14244">
    <property type="entry name" value="Retrotran_gag_3"/>
    <property type="match status" value="1"/>
</dbReference>
<sequence>MTVESSTTPSSKKPNTTVTSTLNHINLISFNATAQLPVKLTSENYSSWKAKFDALLFGYDLLGFINGTKPCPPAMIIIEGEIVSNPECILWKQQDKVLFHGIIASLSDRVLP</sequence>
<dbReference type="Proteomes" id="UP001281410">
    <property type="component" value="Unassembled WGS sequence"/>
</dbReference>
<dbReference type="EMBL" id="JANJYJ010000006">
    <property type="protein sequence ID" value="KAK3204746.1"/>
    <property type="molecule type" value="Genomic_DNA"/>
</dbReference>
<evidence type="ECO:0000313" key="2">
    <source>
        <dbReference type="EMBL" id="KAK3204746.1"/>
    </source>
</evidence>
<feature type="domain" description="Retrotransposon Copia-like N-terminal" evidence="1">
    <location>
        <begin position="36"/>
        <end position="72"/>
    </location>
</feature>
<keyword evidence="3" id="KW-1185">Reference proteome</keyword>
<reference evidence="2" key="1">
    <citation type="journal article" date="2023" name="Plant J.">
        <title>Genome sequences and population genomics provide insights into the demographic history, inbreeding, and mutation load of two 'living fossil' tree species of Dipteronia.</title>
        <authorList>
            <person name="Feng Y."/>
            <person name="Comes H.P."/>
            <person name="Chen J."/>
            <person name="Zhu S."/>
            <person name="Lu R."/>
            <person name="Zhang X."/>
            <person name="Li P."/>
            <person name="Qiu J."/>
            <person name="Olsen K.M."/>
            <person name="Qiu Y."/>
        </authorList>
    </citation>
    <scope>NUCLEOTIDE SEQUENCE</scope>
    <source>
        <strain evidence="2">NBL</strain>
    </source>
</reference>
<accession>A0AAE0E2E2</accession>
<dbReference type="InterPro" id="IPR029472">
    <property type="entry name" value="Copia-like_N"/>
</dbReference>
<evidence type="ECO:0000259" key="1">
    <source>
        <dbReference type="Pfam" id="PF14244"/>
    </source>
</evidence>
<dbReference type="PANTHER" id="PTHR47481">
    <property type="match status" value="1"/>
</dbReference>
<comment type="caution">
    <text evidence="2">The sequence shown here is derived from an EMBL/GenBank/DDBJ whole genome shotgun (WGS) entry which is preliminary data.</text>
</comment>
<dbReference type="PANTHER" id="PTHR47481:SF9">
    <property type="entry name" value="RETROTRANSPOSON GAG DOMAIN-CONTAINING PROTEIN"/>
    <property type="match status" value="1"/>
</dbReference>
<dbReference type="AlphaFoldDB" id="A0AAE0E2E2"/>
<gene>
    <name evidence="2" type="ORF">Dsin_018792</name>
</gene>
<evidence type="ECO:0000313" key="3">
    <source>
        <dbReference type="Proteomes" id="UP001281410"/>
    </source>
</evidence>
<organism evidence="2 3">
    <name type="scientific">Dipteronia sinensis</name>
    <dbReference type="NCBI Taxonomy" id="43782"/>
    <lineage>
        <taxon>Eukaryota</taxon>
        <taxon>Viridiplantae</taxon>
        <taxon>Streptophyta</taxon>
        <taxon>Embryophyta</taxon>
        <taxon>Tracheophyta</taxon>
        <taxon>Spermatophyta</taxon>
        <taxon>Magnoliopsida</taxon>
        <taxon>eudicotyledons</taxon>
        <taxon>Gunneridae</taxon>
        <taxon>Pentapetalae</taxon>
        <taxon>rosids</taxon>
        <taxon>malvids</taxon>
        <taxon>Sapindales</taxon>
        <taxon>Sapindaceae</taxon>
        <taxon>Hippocastanoideae</taxon>
        <taxon>Acereae</taxon>
        <taxon>Dipteronia</taxon>
    </lineage>
</organism>
<proteinExistence type="predicted"/>